<protein>
    <recommendedName>
        <fullName evidence="9 10">Ribokinase</fullName>
        <shortName evidence="9">RK</shortName>
        <ecNumber evidence="9 10">2.7.1.15</ecNumber>
    </recommendedName>
</protein>
<dbReference type="PANTHER" id="PTHR10584">
    <property type="entry name" value="SUGAR KINASE"/>
    <property type="match status" value="1"/>
</dbReference>
<comment type="subunit">
    <text evidence="9">Homodimer.</text>
</comment>
<gene>
    <name evidence="9" type="primary">rbsK</name>
    <name evidence="12" type="ORF">SAMN04488101_105173</name>
</gene>
<keyword evidence="3 9" id="KW-0547">Nucleotide-binding</keyword>
<accession>A0A1W2D168</accession>
<keyword evidence="7 9" id="KW-0630">Potassium</keyword>
<feature type="binding site" evidence="9">
    <location>
        <position position="248"/>
    </location>
    <ligand>
        <name>K(+)</name>
        <dbReference type="ChEBI" id="CHEBI:29103"/>
    </ligand>
</feature>
<evidence type="ECO:0000256" key="3">
    <source>
        <dbReference type="ARBA" id="ARBA00022741"/>
    </source>
</evidence>
<feature type="binding site" evidence="9">
    <location>
        <position position="185"/>
    </location>
    <ligand>
        <name>ATP</name>
        <dbReference type="ChEBI" id="CHEBI:30616"/>
    </ligand>
</feature>
<dbReference type="Pfam" id="PF00294">
    <property type="entry name" value="PfkB"/>
    <property type="match status" value="1"/>
</dbReference>
<comment type="function">
    <text evidence="9">Catalyzes the phosphorylation of ribose at O-5 in a reaction requiring ATP and magnesium. The resulting D-ribose-5-phosphate can then be used either for sythesis of nucleotides, histidine, and tryptophan, or as a component of the pentose phosphate pathway.</text>
</comment>
<evidence type="ECO:0000256" key="2">
    <source>
        <dbReference type="ARBA" id="ARBA00022723"/>
    </source>
</evidence>
<dbReference type="GO" id="GO:0019303">
    <property type="term" value="P:D-ribose catabolic process"/>
    <property type="evidence" value="ECO:0007669"/>
    <property type="project" value="UniProtKB-UniRule"/>
</dbReference>
<evidence type="ECO:0000256" key="1">
    <source>
        <dbReference type="ARBA" id="ARBA00022679"/>
    </source>
</evidence>
<feature type="binding site" evidence="9">
    <location>
        <begin position="12"/>
        <end position="14"/>
    </location>
    <ligand>
        <name>substrate</name>
    </ligand>
</feature>
<evidence type="ECO:0000256" key="4">
    <source>
        <dbReference type="ARBA" id="ARBA00022777"/>
    </source>
</evidence>
<keyword evidence="2 9" id="KW-0479">Metal-binding</keyword>
<dbReference type="GO" id="GO:0004747">
    <property type="term" value="F:ribokinase activity"/>
    <property type="evidence" value="ECO:0007669"/>
    <property type="project" value="UniProtKB-UniRule"/>
</dbReference>
<keyword evidence="4 9" id="KW-0418">Kinase</keyword>
<evidence type="ECO:0000313" key="13">
    <source>
        <dbReference type="Proteomes" id="UP000192678"/>
    </source>
</evidence>
<dbReference type="RefSeq" id="WP_084289511.1">
    <property type="nucleotide sequence ID" value="NZ_FWYB01000005.1"/>
</dbReference>
<feature type="binding site" evidence="9">
    <location>
        <begin position="40"/>
        <end position="44"/>
    </location>
    <ligand>
        <name>substrate</name>
    </ligand>
</feature>
<dbReference type="NCBIfam" id="TIGR02152">
    <property type="entry name" value="D_ribokin_bact"/>
    <property type="match status" value="1"/>
</dbReference>
<dbReference type="STRING" id="475255.SAMN04488101_105173"/>
<feature type="binding site" evidence="9">
    <location>
        <position position="141"/>
    </location>
    <ligand>
        <name>substrate</name>
    </ligand>
</feature>
<feature type="active site" description="Proton acceptor" evidence="9">
    <location>
        <position position="252"/>
    </location>
</feature>
<proteinExistence type="inferred from homology"/>
<evidence type="ECO:0000256" key="9">
    <source>
        <dbReference type="HAMAP-Rule" id="MF_01987"/>
    </source>
</evidence>
<keyword evidence="13" id="KW-1185">Reference proteome</keyword>
<keyword evidence="9" id="KW-0963">Cytoplasm</keyword>
<dbReference type="InterPro" id="IPR029056">
    <property type="entry name" value="Ribokinase-like"/>
</dbReference>
<feature type="domain" description="Carbohydrate kinase PfkB" evidence="11">
    <location>
        <begin position="5"/>
        <end position="293"/>
    </location>
</feature>
<dbReference type="HAMAP" id="MF_01987">
    <property type="entry name" value="Ribokinase"/>
    <property type="match status" value="1"/>
</dbReference>
<feature type="binding site" evidence="9">
    <location>
        <begin position="220"/>
        <end position="225"/>
    </location>
    <ligand>
        <name>ATP</name>
        <dbReference type="ChEBI" id="CHEBI:30616"/>
    </ligand>
</feature>
<keyword evidence="5 9" id="KW-0067">ATP-binding</keyword>
<dbReference type="InterPro" id="IPR002139">
    <property type="entry name" value="Ribo/fructo_kinase"/>
</dbReference>
<dbReference type="InterPro" id="IPR011611">
    <property type="entry name" value="PfkB_dom"/>
</dbReference>
<dbReference type="Proteomes" id="UP000192678">
    <property type="component" value="Unassembled WGS sequence"/>
</dbReference>
<feature type="binding site" evidence="9">
    <location>
        <position position="246"/>
    </location>
    <ligand>
        <name>K(+)</name>
        <dbReference type="ChEBI" id="CHEBI:29103"/>
    </ligand>
</feature>
<dbReference type="GO" id="GO:0046872">
    <property type="term" value="F:metal ion binding"/>
    <property type="evidence" value="ECO:0007669"/>
    <property type="project" value="UniProtKB-KW"/>
</dbReference>
<evidence type="ECO:0000256" key="7">
    <source>
        <dbReference type="ARBA" id="ARBA00022958"/>
    </source>
</evidence>
<evidence type="ECO:0000256" key="6">
    <source>
        <dbReference type="ARBA" id="ARBA00022842"/>
    </source>
</evidence>
<dbReference type="GO" id="GO:0005829">
    <property type="term" value="C:cytosol"/>
    <property type="evidence" value="ECO:0007669"/>
    <property type="project" value="TreeGrafter"/>
</dbReference>
<evidence type="ECO:0000313" key="12">
    <source>
        <dbReference type="EMBL" id="SMC91259.1"/>
    </source>
</evidence>
<dbReference type="AlphaFoldDB" id="A0A1W2D168"/>
<dbReference type="Gene3D" id="3.40.1190.20">
    <property type="match status" value="1"/>
</dbReference>
<dbReference type="SUPFAM" id="SSF53613">
    <property type="entry name" value="Ribokinase-like"/>
    <property type="match status" value="1"/>
</dbReference>
<feature type="binding site" evidence="9">
    <location>
        <position position="285"/>
    </location>
    <ligand>
        <name>K(+)</name>
        <dbReference type="ChEBI" id="CHEBI:29103"/>
    </ligand>
</feature>
<sequence>MKNGILVIGSTNIDMVASVSHLPVPGETIGDATFSVKYGGKGANQAIAAARAGGEVTFFSFLGDDSYGNALINHFRENQINSSYIVQEAGVPTGTAFIFVAENGENCIVVAPGANKEMSLERINDFMTSIRNYKAVILQLEIPGETVYAIIKEAYRNQVKVIFNPSPCHSSAIDILKYTDVLIVNEIEATELAELKNTKVPIHVIAKKLQEKNVGVVIVTLGENGCYVLSADVDQYFRGHRVNVVDTTGAGDTFCGSFTSKFMESNDLVKSVEYALASSAIAVTKLGAQTAIPVKEEVDSFLIKQSAYEI</sequence>
<comment type="pathway">
    <text evidence="9">Carbohydrate metabolism; D-ribose degradation; D-ribose 5-phosphate from beta-D-ribopyranose: step 2/2.</text>
</comment>
<comment type="catalytic activity">
    <reaction evidence="9">
        <text>D-ribose + ATP = D-ribose 5-phosphate + ADP + H(+)</text>
        <dbReference type="Rhea" id="RHEA:13697"/>
        <dbReference type="ChEBI" id="CHEBI:15378"/>
        <dbReference type="ChEBI" id="CHEBI:30616"/>
        <dbReference type="ChEBI" id="CHEBI:47013"/>
        <dbReference type="ChEBI" id="CHEBI:78346"/>
        <dbReference type="ChEBI" id="CHEBI:456216"/>
        <dbReference type="EC" id="2.7.1.15"/>
    </reaction>
</comment>
<comment type="activity regulation">
    <text evidence="9">Activated by a monovalent cation that binds near, but not in, the active site. The most likely occupant of the site in vivo is potassium. Ion binding induces a conformational change that may alter substrate affinity.</text>
</comment>
<comment type="similarity">
    <text evidence="9">Belongs to the carbohydrate kinase PfkB family. Ribokinase subfamily.</text>
</comment>
<evidence type="ECO:0000256" key="5">
    <source>
        <dbReference type="ARBA" id="ARBA00022840"/>
    </source>
</evidence>
<feature type="binding site" evidence="9">
    <location>
        <begin position="251"/>
        <end position="252"/>
    </location>
    <ligand>
        <name>ATP</name>
        <dbReference type="ChEBI" id="CHEBI:30616"/>
    </ligand>
</feature>
<comment type="cofactor">
    <cofactor evidence="9">
        <name>Mg(2+)</name>
        <dbReference type="ChEBI" id="CHEBI:18420"/>
    </cofactor>
    <text evidence="9">Requires a divalent cation, most likely magnesium in vivo, as an electrophilic catalyst to aid phosphoryl group transfer. It is the chelate of the metal and the nucleotide that is the actual substrate.</text>
</comment>
<dbReference type="PRINTS" id="PR00990">
    <property type="entry name" value="RIBOKINASE"/>
</dbReference>
<dbReference type="GO" id="GO:0005524">
    <property type="term" value="F:ATP binding"/>
    <property type="evidence" value="ECO:0007669"/>
    <property type="project" value="UniProtKB-UniRule"/>
</dbReference>
<organism evidence="12 13">
    <name type="scientific">Pedobacter nyackensis</name>
    <dbReference type="NCBI Taxonomy" id="475255"/>
    <lineage>
        <taxon>Bacteria</taxon>
        <taxon>Pseudomonadati</taxon>
        <taxon>Bacteroidota</taxon>
        <taxon>Sphingobacteriia</taxon>
        <taxon>Sphingobacteriales</taxon>
        <taxon>Sphingobacteriaceae</taxon>
        <taxon>Pedobacter</taxon>
    </lineage>
</organism>
<comment type="caution">
    <text evidence="9">Lacks conserved residue(s) required for the propagation of feature annotation.</text>
</comment>
<reference evidence="12 13" key="1">
    <citation type="submission" date="2017-04" db="EMBL/GenBank/DDBJ databases">
        <authorList>
            <person name="Afonso C.L."/>
            <person name="Miller P.J."/>
            <person name="Scott M.A."/>
            <person name="Spackman E."/>
            <person name="Goraichik I."/>
            <person name="Dimitrov K.M."/>
            <person name="Suarez D.L."/>
            <person name="Swayne D.E."/>
        </authorList>
    </citation>
    <scope>NUCLEOTIDE SEQUENCE [LARGE SCALE GENOMIC DNA]</scope>
    <source>
        <strain evidence="12 13">DSM 19625</strain>
    </source>
</reference>
<comment type="subcellular location">
    <subcellularLocation>
        <location evidence="9">Cytoplasm</location>
    </subcellularLocation>
</comment>
<feature type="binding site" evidence="9">
    <location>
        <position position="287"/>
    </location>
    <ligand>
        <name>K(+)</name>
        <dbReference type="ChEBI" id="CHEBI:29103"/>
    </ligand>
</feature>
<dbReference type="EMBL" id="FWYB01000005">
    <property type="protein sequence ID" value="SMC91259.1"/>
    <property type="molecule type" value="Genomic_DNA"/>
</dbReference>
<feature type="binding site" evidence="9">
    <location>
        <position position="282"/>
    </location>
    <ligand>
        <name>K(+)</name>
        <dbReference type="ChEBI" id="CHEBI:29103"/>
    </ligand>
</feature>
<dbReference type="OrthoDB" id="9775849at2"/>
<keyword evidence="1 9" id="KW-0808">Transferase</keyword>
<name>A0A1W2D168_9SPHI</name>
<evidence type="ECO:0000256" key="8">
    <source>
        <dbReference type="ARBA" id="ARBA00023277"/>
    </source>
</evidence>
<evidence type="ECO:0000256" key="10">
    <source>
        <dbReference type="NCBIfam" id="TIGR02152"/>
    </source>
</evidence>
<dbReference type="UniPathway" id="UPA00916">
    <property type="reaction ID" value="UER00889"/>
</dbReference>
<dbReference type="PANTHER" id="PTHR10584:SF166">
    <property type="entry name" value="RIBOKINASE"/>
    <property type="match status" value="1"/>
</dbReference>
<dbReference type="EC" id="2.7.1.15" evidence="9 10"/>
<keyword evidence="8 9" id="KW-0119">Carbohydrate metabolism</keyword>
<dbReference type="CDD" id="cd01174">
    <property type="entry name" value="ribokinase"/>
    <property type="match status" value="1"/>
</dbReference>
<dbReference type="InterPro" id="IPR011877">
    <property type="entry name" value="Ribokinase"/>
</dbReference>
<evidence type="ECO:0000259" key="11">
    <source>
        <dbReference type="Pfam" id="PF00294"/>
    </source>
</evidence>
<keyword evidence="6 9" id="KW-0460">Magnesium</keyword>
<feature type="binding site" evidence="9">
    <location>
        <position position="252"/>
    </location>
    <ligand>
        <name>substrate</name>
    </ligand>
</feature>